<organism evidence="1 2">
    <name type="scientific">Gymnopilus dilepis</name>
    <dbReference type="NCBI Taxonomy" id="231916"/>
    <lineage>
        <taxon>Eukaryota</taxon>
        <taxon>Fungi</taxon>
        <taxon>Dikarya</taxon>
        <taxon>Basidiomycota</taxon>
        <taxon>Agaricomycotina</taxon>
        <taxon>Agaricomycetes</taxon>
        <taxon>Agaricomycetidae</taxon>
        <taxon>Agaricales</taxon>
        <taxon>Agaricineae</taxon>
        <taxon>Hymenogastraceae</taxon>
        <taxon>Gymnopilus</taxon>
    </lineage>
</organism>
<reference evidence="1 2" key="1">
    <citation type="journal article" date="2018" name="Evol. Lett.">
        <title>Horizontal gene cluster transfer increased hallucinogenic mushroom diversity.</title>
        <authorList>
            <person name="Reynolds H.T."/>
            <person name="Vijayakumar V."/>
            <person name="Gluck-Thaler E."/>
            <person name="Korotkin H.B."/>
            <person name="Matheny P.B."/>
            <person name="Slot J.C."/>
        </authorList>
    </citation>
    <scope>NUCLEOTIDE SEQUENCE [LARGE SCALE GENOMIC DNA]</scope>
    <source>
        <strain evidence="1 2">SRW20</strain>
    </source>
</reference>
<dbReference type="InParanoid" id="A0A409YJU1"/>
<name>A0A409YJU1_9AGAR</name>
<evidence type="ECO:0000313" key="1">
    <source>
        <dbReference type="EMBL" id="PPR03297.1"/>
    </source>
</evidence>
<sequence>MPNPKSKSQKTIIEKICTKSSIRVTATQRTSSFPLERDGDCTLALHLMHNTPSLNRSDQVIGWLMGRRLGNKWERRSDEEDSRLGISQKLTKRHYSLPGRATEPGSNVAEY</sequence>
<protein>
    <submittedName>
        <fullName evidence="1">Uncharacterized protein</fullName>
    </submittedName>
</protein>
<accession>A0A409YJU1</accession>
<evidence type="ECO:0000313" key="2">
    <source>
        <dbReference type="Proteomes" id="UP000284706"/>
    </source>
</evidence>
<dbReference type="Proteomes" id="UP000284706">
    <property type="component" value="Unassembled WGS sequence"/>
</dbReference>
<gene>
    <name evidence="1" type="ORF">CVT26_008127</name>
</gene>
<keyword evidence="2" id="KW-1185">Reference proteome</keyword>
<dbReference type="EMBL" id="NHYE01000751">
    <property type="protein sequence ID" value="PPR03297.1"/>
    <property type="molecule type" value="Genomic_DNA"/>
</dbReference>
<dbReference type="AlphaFoldDB" id="A0A409YJU1"/>
<proteinExistence type="predicted"/>
<comment type="caution">
    <text evidence="1">The sequence shown here is derived from an EMBL/GenBank/DDBJ whole genome shotgun (WGS) entry which is preliminary data.</text>
</comment>